<evidence type="ECO:0000313" key="3">
    <source>
        <dbReference type="EMBL" id="GAA1951119.1"/>
    </source>
</evidence>
<feature type="signal peptide" evidence="1">
    <location>
        <begin position="1"/>
        <end position="30"/>
    </location>
</feature>
<keyword evidence="1" id="KW-0732">Signal</keyword>
<dbReference type="GO" id="GO:0016787">
    <property type="term" value="F:hydrolase activity"/>
    <property type="evidence" value="ECO:0007669"/>
    <property type="project" value="UniProtKB-KW"/>
</dbReference>
<feature type="chain" id="PRO_5045193478" evidence="1">
    <location>
        <begin position="31"/>
        <end position="313"/>
    </location>
</feature>
<dbReference type="Gene3D" id="3.40.50.1820">
    <property type="entry name" value="alpha/beta hydrolase"/>
    <property type="match status" value="1"/>
</dbReference>
<evidence type="ECO:0000256" key="1">
    <source>
        <dbReference type="SAM" id="SignalP"/>
    </source>
</evidence>
<evidence type="ECO:0000313" key="4">
    <source>
        <dbReference type="Proteomes" id="UP001501116"/>
    </source>
</evidence>
<comment type="caution">
    <text evidence="3">The sequence shown here is derived from an EMBL/GenBank/DDBJ whole genome shotgun (WGS) entry which is preliminary data.</text>
</comment>
<reference evidence="3 4" key="1">
    <citation type="journal article" date="2019" name="Int. J. Syst. Evol. Microbiol.">
        <title>The Global Catalogue of Microorganisms (GCM) 10K type strain sequencing project: providing services to taxonomists for standard genome sequencing and annotation.</title>
        <authorList>
            <consortium name="The Broad Institute Genomics Platform"/>
            <consortium name="The Broad Institute Genome Sequencing Center for Infectious Disease"/>
            <person name="Wu L."/>
            <person name="Ma J."/>
        </authorList>
    </citation>
    <scope>NUCLEOTIDE SEQUENCE [LARGE SCALE GENOMIC DNA]</scope>
    <source>
        <strain evidence="3 4">JCM 14545</strain>
    </source>
</reference>
<feature type="domain" description="AB hydrolase-1" evidence="2">
    <location>
        <begin position="71"/>
        <end position="185"/>
    </location>
</feature>
<proteinExistence type="predicted"/>
<dbReference type="InterPro" id="IPR000073">
    <property type="entry name" value="AB_hydrolase_1"/>
</dbReference>
<dbReference type="Proteomes" id="UP001501116">
    <property type="component" value="Unassembled WGS sequence"/>
</dbReference>
<dbReference type="Pfam" id="PF00561">
    <property type="entry name" value="Abhydrolase_1"/>
    <property type="match status" value="1"/>
</dbReference>
<sequence length="313" mass="32309">MINRNRKVSRILALLAGFALLTGIGAPARAATDPELPSFPTALLYSLGNPDATPPGANDWSCTPSPSHPRPVVLVHGTWENRYDNFAKLSPALKRDGYCVFALNYGARGPGLIGQAPAVKGYGDIGESAKDLAAFVDRVRASTGSGDVDLVGHSQGGMLARQYLKFEGGAGKVHTLVSLGATHHGTTLSGIATLAETLHLLGFSPLLLGEAAQQQVVGSPFLAKLNAGGDTVPGVGYLAIATKYDEVTTPYSSAFLTAGPGATVRNVTLQDGCALDLSDHLSMTYSARAIGLVKQGLDPSAPPAPCGVNLPVL</sequence>
<dbReference type="RefSeq" id="WP_344415924.1">
    <property type="nucleotide sequence ID" value="NZ_BAAANN010000006.1"/>
</dbReference>
<keyword evidence="3" id="KW-0378">Hydrolase</keyword>
<dbReference type="InterPro" id="IPR002918">
    <property type="entry name" value="Lipase_EstA/Esterase_EstB"/>
</dbReference>
<keyword evidence="4" id="KW-1185">Reference proteome</keyword>
<gene>
    <name evidence="3" type="ORF">GCM10009754_19910</name>
</gene>
<evidence type="ECO:0000259" key="2">
    <source>
        <dbReference type="Pfam" id="PF00561"/>
    </source>
</evidence>
<organism evidence="3 4">
    <name type="scientific">Amycolatopsis minnesotensis</name>
    <dbReference type="NCBI Taxonomy" id="337894"/>
    <lineage>
        <taxon>Bacteria</taxon>
        <taxon>Bacillati</taxon>
        <taxon>Actinomycetota</taxon>
        <taxon>Actinomycetes</taxon>
        <taxon>Pseudonocardiales</taxon>
        <taxon>Pseudonocardiaceae</taxon>
        <taxon>Amycolatopsis</taxon>
    </lineage>
</organism>
<dbReference type="PANTHER" id="PTHR32015:SF1">
    <property type="entry name" value="LIPASE"/>
    <property type="match status" value="1"/>
</dbReference>
<dbReference type="PANTHER" id="PTHR32015">
    <property type="entry name" value="FASTING INDUCED LIPASE"/>
    <property type="match status" value="1"/>
</dbReference>
<dbReference type="InterPro" id="IPR029058">
    <property type="entry name" value="AB_hydrolase_fold"/>
</dbReference>
<protein>
    <submittedName>
        <fullName evidence="3">Alpha/beta fold hydrolase</fullName>
    </submittedName>
</protein>
<dbReference type="EMBL" id="BAAANN010000006">
    <property type="protein sequence ID" value="GAA1951119.1"/>
    <property type="molecule type" value="Genomic_DNA"/>
</dbReference>
<dbReference type="SUPFAM" id="SSF53474">
    <property type="entry name" value="alpha/beta-Hydrolases"/>
    <property type="match status" value="1"/>
</dbReference>
<accession>A0ABN2QF61</accession>
<name>A0ABN2QF61_9PSEU</name>